<reference evidence="2" key="1">
    <citation type="submission" date="2021-02" db="EMBL/GenBank/DDBJ databases">
        <authorList>
            <person name="Steward A R."/>
        </authorList>
    </citation>
    <scope>NUCLEOTIDE SEQUENCE</scope>
</reference>
<evidence type="ECO:0000313" key="2">
    <source>
        <dbReference type="EMBL" id="CAF4946046.1"/>
    </source>
</evidence>
<feature type="region of interest" description="Disordered" evidence="1">
    <location>
        <begin position="48"/>
        <end position="110"/>
    </location>
</feature>
<feature type="region of interest" description="Disordered" evidence="1">
    <location>
        <begin position="214"/>
        <end position="236"/>
    </location>
</feature>
<evidence type="ECO:0000313" key="3">
    <source>
        <dbReference type="Proteomes" id="UP000663880"/>
    </source>
</evidence>
<gene>
    <name evidence="2" type="ORF">PMACD_LOCUS15180</name>
</gene>
<name>A0A821XNY5_9NEOP</name>
<organism evidence="2 3">
    <name type="scientific">Pieris macdunnoughi</name>
    <dbReference type="NCBI Taxonomy" id="345717"/>
    <lineage>
        <taxon>Eukaryota</taxon>
        <taxon>Metazoa</taxon>
        <taxon>Ecdysozoa</taxon>
        <taxon>Arthropoda</taxon>
        <taxon>Hexapoda</taxon>
        <taxon>Insecta</taxon>
        <taxon>Pterygota</taxon>
        <taxon>Neoptera</taxon>
        <taxon>Endopterygota</taxon>
        <taxon>Lepidoptera</taxon>
        <taxon>Glossata</taxon>
        <taxon>Ditrysia</taxon>
        <taxon>Papilionoidea</taxon>
        <taxon>Pieridae</taxon>
        <taxon>Pierinae</taxon>
        <taxon>Pieris</taxon>
    </lineage>
</organism>
<sequence>MRGPYVVLAVLSQYRYELKLVAGFYGKTMLMPWRGVWTPDVCAAFFESGDDDDDSPSSQQPHAIAESSPDLVSIDQPGARRARTHRQSLTRANQEFYTPTRSRGRPAAVEPLRKRRRRIELPLPEIANDGSGGIDSEDDLLVAQLQQNKYNEEISGSQPLQTVSVLRNESNKYFNDMLKTPETISRPKTTTRVKAINSLAQELTKSNFTYKENKAGPFKDISIPRNLQNLPRDEAA</sequence>
<keyword evidence="3" id="KW-1185">Reference proteome</keyword>
<dbReference type="OrthoDB" id="417598at2759"/>
<accession>A0A821XNY5</accession>
<comment type="caution">
    <text evidence="2">The sequence shown here is derived from an EMBL/GenBank/DDBJ whole genome shotgun (WGS) entry which is preliminary data.</text>
</comment>
<dbReference type="EMBL" id="CAJOBZ010000070">
    <property type="protein sequence ID" value="CAF4946046.1"/>
    <property type="molecule type" value="Genomic_DNA"/>
</dbReference>
<feature type="compositionally biased region" description="Polar residues" evidence="1">
    <location>
        <begin position="89"/>
        <end position="101"/>
    </location>
</feature>
<protein>
    <submittedName>
        <fullName evidence="2">Uncharacterized protein</fullName>
    </submittedName>
</protein>
<evidence type="ECO:0000256" key="1">
    <source>
        <dbReference type="SAM" id="MobiDB-lite"/>
    </source>
</evidence>
<dbReference type="AlphaFoldDB" id="A0A821XNY5"/>
<dbReference type="Proteomes" id="UP000663880">
    <property type="component" value="Unassembled WGS sequence"/>
</dbReference>
<proteinExistence type="predicted"/>